<dbReference type="InterPro" id="IPR029068">
    <property type="entry name" value="Glyas_Bleomycin-R_OHBP_Dase"/>
</dbReference>
<organism evidence="2 3">
    <name type="scientific">Actinokineospora guangxiensis</name>
    <dbReference type="NCBI Taxonomy" id="1490288"/>
    <lineage>
        <taxon>Bacteria</taxon>
        <taxon>Bacillati</taxon>
        <taxon>Actinomycetota</taxon>
        <taxon>Actinomycetes</taxon>
        <taxon>Pseudonocardiales</taxon>
        <taxon>Pseudonocardiaceae</taxon>
        <taxon>Actinokineospora</taxon>
    </lineage>
</organism>
<name>A0ABW0EKI1_9PSEU</name>
<evidence type="ECO:0000313" key="2">
    <source>
        <dbReference type="EMBL" id="MFC5287957.1"/>
    </source>
</evidence>
<dbReference type="RefSeq" id="WP_378247443.1">
    <property type="nucleotide sequence ID" value="NZ_JBHSKF010000005.1"/>
</dbReference>
<dbReference type="SUPFAM" id="SSF54593">
    <property type="entry name" value="Glyoxalase/Bleomycin resistance protein/Dihydroxybiphenyl dioxygenase"/>
    <property type="match status" value="1"/>
</dbReference>
<dbReference type="InterPro" id="IPR041581">
    <property type="entry name" value="Glyoxalase_6"/>
</dbReference>
<gene>
    <name evidence="2" type="ORF">ACFPM7_12925</name>
</gene>
<protein>
    <submittedName>
        <fullName evidence="2">VOC family protein</fullName>
    </submittedName>
</protein>
<dbReference type="PANTHER" id="PTHR35908:SF1">
    <property type="entry name" value="CONSERVED PROTEIN"/>
    <property type="match status" value="1"/>
</dbReference>
<evidence type="ECO:0000259" key="1">
    <source>
        <dbReference type="Pfam" id="PF18029"/>
    </source>
</evidence>
<sequence length="141" mass="15672">MPKKFQVTFDAADPGALAEFWAVALDYAVQPPPDGFDSWEDFAVKVGIPREKWNDVSAVIDPAGEGPRMLFLRVPEGKTAKNRLHLDVSVGGEYDDGRWARVEEHVGVLVKAGATVVEPRQDETSRWMVMLDPEGNEFCVQ</sequence>
<dbReference type="Gene3D" id="3.10.180.10">
    <property type="entry name" value="2,3-Dihydroxybiphenyl 1,2-Dioxygenase, domain 1"/>
    <property type="match status" value="1"/>
</dbReference>
<reference evidence="3" key="1">
    <citation type="journal article" date="2019" name="Int. J. Syst. Evol. Microbiol.">
        <title>The Global Catalogue of Microorganisms (GCM) 10K type strain sequencing project: providing services to taxonomists for standard genome sequencing and annotation.</title>
        <authorList>
            <consortium name="The Broad Institute Genomics Platform"/>
            <consortium name="The Broad Institute Genome Sequencing Center for Infectious Disease"/>
            <person name="Wu L."/>
            <person name="Ma J."/>
        </authorList>
    </citation>
    <scope>NUCLEOTIDE SEQUENCE [LARGE SCALE GENOMIC DNA]</scope>
    <source>
        <strain evidence="3">CCUG 59778</strain>
    </source>
</reference>
<dbReference type="Pfam" id="PF18029">
    <property type="entry name" value="Glyoxalase_6"/>
    <property type="match status" value="1"/>
</dbReference>
<dbReference type="EMBL" id="JBHSKF010000005">
    <property type="protein sequence ID" value="MFC5287957.1"/>
    <property type="molecule type" value="Genomic_DNA"/>
</dbReference>
<comment type="caution">
    <text evidence="2">The sequence shown here is derived from an EMBL/GenBank/DDBJ whole genome shotgun (WGS) entry which is preliminary data.</text>
</comment>
<dbReference type="PANTHER" id="PTHR35908">
    <property type="entry name" value="HYPOTHETICAL FUSION PROTEIN"/>
    <property type="match status" value="1"/>
</dbReference>
<proteinExistence type="predicted"/>
<feature type="domain" description="Glyoxalase-like" evidence="1">
    <location>
        <begin position="6"/>
        <end position="140"/>
    </location>
</feature>
<evidence type="ECO:0000313" key="3">
    <source>
        <dbReference type="Proteomes" id="UP001596157"/>
    </source>
</evidence>
<accession>A0ABW0EKI1</accession>
<dbReference type="Proteomes" id="UP001596157">
    <property type="component" value="Unassembled WGS sequence"/>
</dbReference>
<keyword evidence="3" id="KW-1185">Reference proteome</keyword>